<reference evidence="3" key="1">
    <citation type="journal article" date="2021" name="ISME J.">
        <title>Evolutionary origin and ecological implication of a unique nif island in free-living Bradyrhizobium lineages.</title>
        <authorList>
            <person name="Tao J."/>
        </authorList>
    </citation>
    <scope>NUCLEOTIDE SEQUENCE [LARGE SCALE GENOMIC DNA]</scope>
    <source>
        <strain evidence="3">SZCCT0434</strain>
    </source>
</reference>
<evidence type="ECO:0000313" key="2">
    <source>
        <dbReference type="EMBL" id="MBR0799826.1"/>
    </source>
</evidence>
<feature type="compositionally biased region" description="Basic and acidic residues" evidence="1">
    <location>
        <begin position="16"/>
        <end position="32"/>
    </location>
</feature>
<dbReference type="Proteomes" id="UP001315278">
    <property type="component" value="Unassembled WGS sequence"/>
</dbReference>
<dbReference type="RefSeq" id="WP_212494479.1">
    <property type="nucleotide sequence ID" value="NZ_JAFCJH010000044.1"/>
</dbReference>
<evidence type="ECO:0000256" key="1">
    <source>
        <dbReference type="SAM" id="MobiDB-lite"/>
    </source>
</evidence>
<proteinExistence type="predicted"/>
<comment type="caution">
    <text evidence="2">The sequence shown here is derived from an EMBL/GenBank/DDBJ whole genome shotgun (WGS) entry which is preliminary data.</text>
</comment>
<dbReference type="EMBL" id="JAFCJH010000044">
    <property type="protein sequence ID" value="MBR0799826.1"/>
    <property type="molecule type" value="Genomic_DNA"/>
</dbReference>
<feature type="region of interest" description="Disordered" evidence="1">
    <location>
        <begin position="1"/>
        <end position="33"/>
    </location>
</feature>
<accession>A0ABS5FSV4</accession>
<protein>
    <submittedName>
        <fullName evidence="2">Uncharacterized protein</fullName>
    </submittedName>
</protein>
<gene>
    <name evidence="2" type="ORF">JQ615_31100</name>
</gene>
<evidence type="ECO:0000313" key="3">
    <source>
        <dbReference type="Proteomes" id="UP001315278"/>
    </source>
</evidence>
<keyword evidence="3" id="KW-1185">Reference proteome</keyword>
<sequence length="70" mass="7723">MSKRTDRPFRGGPSKDWIKVKKPDTPRFRSDPESQGACALMSFKGEAVRSTALRALFSILVRALVVSGTI</sequence>
<organism evidence="2 3">
    <name type="scientific">Bradyrhizobium jicamae</name>
    <dbReference type="NCBI Taxonomy" id="280332"/>
    <lineage>
        <taxon>Bacteria</taxon>
        <taxon>Pseudomonadati</taxon>
        <taxon>Pseudomonadota</taxon>
        <taxon>Alphaproteobacteria</taxon>
        <taxon>Hyphomicrobiales</taxon>
        <taxon>Nitrobacteraceae</taxon>
        <taxon>Bradyrhizobium</taxon>
    </lineage>
</organism>
<name>A0ABS5FSV4_9BRAD</name>